<dbReference type="PANTHER" id="PTHR11890:SF3">
    <property type="entry name" value="INTERLEUKIN-1 RECEPTOR TYPE 2"/>
    <property type="match status" value="1"/>
</dbReference>
<feature type="domain" description="Ig-like" evidence="24">
    <location>
        <begin position="22"/>
        <end position="126"/>
    </location>
</feature>
<comment type="subcellular location">
    <subcellularLocation>
        <location evidence="1">Cell membrane</location>
    </subcellularLocation>
    <subcellularLocation>
        <location evidence="2">Membrane</location>
        <topology evidence="2">Single-pass type I membrane protein</topology>
    </subcellularLocation>
    <subcellularLocation>
        <location evidence="3">Secreted</location>
    </subcellularLocation>
</comment>
<accession>F7BSZ2</accession>
<feature type="transmembrane region" description="Helical" evidence="22">
    <location>
        <begin position="350"/>
        <end position="371"/>
    </location>
</feature>
<dbReference type="InterPro" id="IPR003599">
    <property type="entry name" value="Ig_sub"/>
</dbReference>
<evidence type="ECO:0000256" key="10">
    <source>
        <dbReference type="ARBA" id="ARBA00022989"/>
    </source>
</evidence>
<dbReference type="FunFam" id="2.60.40.10:FF:001027">
    <property type="entry name" value="Interleukin 1 receptor type 2"/>
    <property type="match status" value="1"/>
</dbReference>
<keyword evidence="13" id="KW-0675">Receptor</keyword>
<evidence type="ECO:0000256" key="8">
    <source>
        <dbReference type="ARBA" id="ARBA00022729"/>
    </source>
</evidence>
<evidence type="ECO:0000256" key="18">
    <source>
        <dbReference type="ARBA" id="ARBA00076481"/>
    </source>
</evidence>
<evidence type="ECO:0000256" key="12">
    <source>
        <dbReference type="ARBA" id="ARBA00023157"/>
    </source>
</evidence>
<dbReference type="GeneID" id="100084042"/>
<evidence type="ECO:0000256" key="23">
    <source>
        <dbReference type="SAM" id="SignalP"/>
    </source>
</evidence>
<evidence type="ECO:0000256" key="13">
    <source>
        <dbReference type="ARBA" id="ARBA00023170"/>
    </source>
</evidence>
<evidence type="ECO:0000256" key="5">
    <source>
        <dbReference type="ARBA" id="ARBA00022475"/>
    </source>
</evidence>
<evidence type="ECO:0000256" key="21">
    <source>
        <dbReference type="ARBA" id="ARBA00079822"/>
    </source>
</evidence>
<protein>
    <recommendedName>
        <fullName evidence="17">Interleukin-1 receptor type 2</fullName>
    </recommendedName>
    <alternativeName>
        <fullName evidence="20">CD121 antigen-like family member B</fullName>
    </alternativeName>
    <alternativeName>
        <fullName evidence="21">IL-1 type II receptor</fullName>
    </alternativeName>
    <alternativeName>
        <fullName evidence="18">Interleukin-1 receptor beta</fullName>
    </alternativeName>
    <alternativeName>
        <fullName evidence="19">Interleukin-1 receptor type II</fullName>
    </alternativeName>
</protein>
<dbReference type="GO" id="GO:0009986">
    <property type="term" value="C:cell surface"/>
    <property type="evidence" value="ECO:0000318"/>
    <property type="project" value="GO_Central"/>
</dbReference>
<dbReference type="GO" id="GO:0007166">
    <property type="term" value="P:cell surface receptor signaling pathway"/>
    <property type="evidence" value="ECO:0000318"/>
    <property type="project" value="GO_Central"/>
</dbReference>
<reference evidence="25 26" key="1">
    <citation type="journal article" date="2008" name="Nature">
        <title>Genome analysis of the platypus reveals unique signatures of evolution.</title>
        <authorList>
            <person name="Warren W.C."/>
            <person name="Hillier L.W."/>
            <person name="Marshall Graves J.A."/>
            <person name="Birney E."/>
            <person name="Ponting C.P."/>
            <person name="Grutzner F."/>
            <person name="Belov K."/>
            <person name="Miller W."/>
            <person name="Clarke L."/>
            <person name="Chinwalla A.T."/>
            <person name="Yang S.P."/>
            <person name="Heger A."/>
            <person name="Locke D.P."/>
            <person name="Miethke P."/>
            <person name="Waters P.D."/>
            <person name="Veyrunes F."/>
            <person name="Fulton L."/>
            <person name="Fulton B."/>
            <person name="Graves T."/>
            <person name="Wallis J."/>
            <person name="Puente X.S."/>
            <person name="Lopez-Otin C."/>
            <person name="Ordonez G.R."/>
            <person name="Eichler E.E."/>
            <person name="Chen L."/>
            <person name="Cheng Z."/>
            <person name="Deakin J.E."/>
            <person name="Alsop A."/>
            <person name="Thompson K."/>
            <person name="Kirby P."/>
            <person name="Papenfuss A.T."/>
            <person name="Wakefield M.J."/>
            <person name="Olender T."/>
            <person name="Lancet D."/>
            <person name="Huttley G.A."/>
            <person name="Smit A.F."/>
            <person name="Pask A."/>
            <person name="Temple-Smith P."/>
            <person name="Batzer M.A."/>
            <person name="Walker J.A."/>
            <person name="Konkel M.K."/>
            <person name="Harris R.S."/>
            <person name="Whittington C.M."/>
            <person name="Wong E.S."/>
            <person name="Gemmell N.J."/>
            <person name="Buschiazzo E."/>
            <person name="Vargas Jentzsch I.M."/>
            <person name="Merkel A."/>
            <person name="Schmitz J."/>
            <person name="Zemann A."/>
            <person name="Churakov G."/>
            <person name="Kriegs J.O."/>
            <person name="Brosius J."/>
            <person name="Murchison E.P."/>
            <person name="Sachidanandam R."/>
            <person name="Smith C."/>
            <person name="Hannon G.J."/>
            <person name="Tsend-Ayush E."/>
            <person name="McMillan D."/>
            <person name="Attenborough R."/>
            <person name="Rens W."/>
            <person name="Ferguson-Smith M."/>
            <person name="Lefevre C.M."/>
            <person name="Sharp J.A."/>
            <person name="Nicholas K.R."/>
            <person name="Ray D.A."/>
            <person name="Kube M."/>
            <person name="Reinhardt R."/>
            <person name="Pringle T.H."/>
            <person name="Taylor J."/>
            <person name="Jones R.C."/>
            <person name="Nixon B."/>
            <person name="Dacheux J.L."/>
            <person name="Niwa H."/>
            <person name="Sekita Y."/>
            <person name="Huang X."/>
            <person name="Stark A."/>
            <person name="Kheradpour P."/>
            <person name="Kellis M."/>
            <person name="Flicek P."/>
            <person name="Chen Y."/>
            <person name="Webber C."/>
            <person name="Hardison R."/>
            <person name="Nelson J."/>
            <person name="Hallsworth-Pepin K."/>
            <person name="Delehaunty K."/>
            <person name="Markovic C."/>
            <person name="Minx P."/>
            <person name="Feng Y."/>
            <person name="Kremitzki C."/>
            <person name="Mitreva M."/>
            <person name="Glasscock J."/>
            <person name="Wylie T."/>
            <person name="Wohldmann P."/>
            <person name="Thiru P."/>
            <person name="Nhan M.N."/>
            <person name="Pohl C.S."/>
            <person name="Smith S.M."/>
            <person name="Hou S."/>
            <person name="Nefedov M."/>
            <person name="de Jong P.J."/>
            <person name="Renfree M.B."/>
            <person name="Mardis E.R."/>
            <person name="Wilson R.K."/>
        </authorList>
    </citation>
    <scope>NUCLEOTIDE SEQUENCE [LARGE SCALE GENOMIC DNA]</scope>
    <source>
        <strain evidence="25 26">Glennie</strain>
    </source>
</reference>
<dbReference type="Pfam" id="PF07679">
    <property type="entry name" value="I-set"/>
    <property type="match status" value="1"/>
</dbReference>
<dbReference type="InParanoid" id="F7BSZ2"/>
<dbReference type="InterPro" id="IPR013098">
    <property type="entry name" value="Ig_I-set"/>
</dbReference>
<evidence type="ECO:0000256" key="22">
    <source>
        <dbReference type="SAM" id="Phobius"/>
    </source>
</evidence>
<sequence>MSGLLFIFCIYGLGASASSTQPRKSTEKCQDIIRHPKLYLQLEGEPAVIRCPYLRYQKLNSSKFHFNITWHKNDSGRTIPEKQERTRIWAEGESLWILPASVEDSGSYICTVRNSSYCAQMSIQLTVYDKVNASLPFNSYKQILFTATSGKLVCPELRNFISKDTALEVNWYKDSVLLDKNSENFTVVKGSPFLLIKHISLGDSGYYICEMIFTQEGKKYNITRRIELQVIEKKKDIVPVIVYPNQETILTALGSKLIIPCKVFLGLGEQSSTWLRWTANNSLVTNVYKEGRVSEGERQEFSENNENYIEVPLVFDPVLKEDMYTDFKCFVHNTVGYQMLLAKVREAPTFSWWIVMAPVLLIFSVLGGIWMHRCWKQRAEKAYVLTHSEMLSNEDEPSTP</sequence>
<dbReference type="HOGENOM" id="CLU_051287_0_0_1"/>
<dbReference type="OrthoDB" id="9881731at2759"/>
<dbReference type="Gene3D" id="2.60.40.10">
    <property type="entry name" value="Immunoglobulins"/>
    <property type="match status" value="3"/>
</dbReference>
<dbReference type="PRINTS" id="PR01539">
    <property type="entry name" value="INTRLEUKN1R2"/>
</dbReference>
<evidence type="ECO:0000313" key="26">
    <source>
        <dbReference type="Proteomes" id="UP000002279"/>
    </source>
</evidence>
<dbReference type="Proteomes" id="UP000002279">
    <property type="component" value="Chromosome 2"/>
</dbReference>
<keyword evidence="15" id="KW-0393">Immunoglobulin domain</keyword>
<dbReference type="SUPFAM" id="SSF48726">
    <property type="entry name" value="Immunoglobulin"/>
    <property type="match status" value="3"/>
</dbReference>
<evidence type="ECO:0000256" key="6">
    <source>
        <dbReference type="ARBA" id="ARBA00022525"/>
    </source>
</evidence>
<evidence type="ECO:0000256" key="9">
    <source>
        <dbReference type="ARBA" id="ARBA00022737"/>
    </source>
</evidence>
<evidence type="ECO:0000256" key="3">
    <source>
        <dbReference type="ARBA" id="ARBA00004613"/>
    </source>
</evidence>
<keyword evidence="12" id="KW-1015">Disulfide bond</keyword>
<dbReference type="PANTHER" id="PTHR11890">
    <property type="entry name" value="INTERLEUKIN-1 RECEPTOR FAMILY MEMBER"/>
    <property type="match status" value="1"/>
</dbReference>
<dbReference type="FunFam" id="2.60.40.10:FF:000188">
    <property type="entry name" value="Interleukin-1 receptor accessory protein-like 1"/>
    <property type="match status" value="1"/>
</dbReference>
<evidence type="ECO:0000256" key="7">
    <source>
        <dbReference type="ARBA" id="ARBA00022692"/>
    </source>
</evidence>
<feature type="chain" id="PRO_5027619125" description="Interleukin-1 receptor type 2" evidence="23">
    <location>
        <begin position="18"/>
        <end position="400"/>
    </location>
</feature>
<dbReference type="CTD" id="7850"/>
<keyword evidence="5" id="KW-1003">Cell membrane</keyword>
<keyword evidence="9" id="KW-0677">Repeat</keyword>
<evidence type="ECO:0000256" key="2">
    <source>
        <dbReference type="ARBA" id="ARBA00004479"/>
    </source>
</evidence>
<dbReference type="GO" id="GO:0005886">
    <property type="term" value="C:plasma membrane"/>
    <property type="evidence" value="ECO:0000318"/>
    <property type="project" value="GO_Central"/>
</dbReference>
<evidence type="ECO:0000256" key="11">
    <source>
        <dbReference type="ARBA" id="ARBA00023136"/>
    </source>
</evidence>
<dbReference type="Bgee" id="ENSOANG00000008234">
    <property type="expression patterns" value="Expressed in ovary and 1 other cell type or tissue"/>
</dbReference>
<dbReference type="Ensembl" id="ENSOANT00000013085.2">
    <property type="protein sequence ID" value="ENSOANP00000013083.2"/>
    <property type="gene ID" value="ENSOANG00000008234.2"/>
</dbReference>
<evidence type="ECO:0000256" key="14">
    <source>
        <dbReference type="ARBA" id="ARBA00023180"/>
    </source>
</evidence>
<evidence type="ECO:0000256" key="19">
    <source>
        <dbReference type="ARBA" id="ARBA00077713"/>
    </source>
</evidence>
<evidence type="ECO:0000259" key="24">
    <source>
        <dbReference type="PROSITE" id="PS50835"/>
    </source>
</evidence>
<dbReference type="GeneTree" id="ENSGT01090000259985"/>
<dbReference type="AlphaFoldDB" id="F7BSZ2"/>
<dbReference type="KEGG" id="oaa:100084042"/>
<dbReference type="RefSeq" id="XP_028913732.1">
    <property type="nucleotide sequence ID" value="XM_029057899.2"/>
</dbReference>
<feature type="signal peptide" evidence="23">
    <location>
        <begin position="1"/>
        <end position="17"/>
    </location>
</feature>
<dbReference type="GO" id="GO:0004908">
    <property type="term" value="F:interleukin-1 receptor activity"/>
    <property type="evidence" value="ECO:0000318"/>
    <property type="project" value="GO_Central"/>
</dbReference>
<evidence type="ECO:0000313" key="25">
    <source>
        <dbReference type="Ensembl" id="ENSOANP00000013083.2"/>
    </source>
</evidence>
<keyword evidence="11 22" id="KW-0472">Membrane</keyword>
<evidence type="ECO:0000256" key="1">
    <source>
        <dbReference type="ARBA" id="ARBA00004236"/>
    </source>
</evidence>
<reference evidence="25" key="2">
    <citation type="submission" date="2025-08" db="UniProtKB">
        <authorList>
            <consortium name="Ensembl"/>
        </authorList>
    </citation>
    <scope>IDENTIFICATION</scope>
    <source>
        <strain evidence="25">Glennie</strain>
    </source>
</reference>
<dbReference type="PRINTS" id="PR01536">
    <property type="entry name" value="INTRLKN1R12F"/>
</dbReference>
<keyword evidence="8 23" id="KW-0732">Signal</keyword>
<feature type="domain" description="Ig-like" evidence="24">
    <location>
        <begin position="152"/>
        <end position="211"/>
    </location>
</feature>
<comment type="similarity">
    <text evidence="4">Belongs to the interleukin-1 receptor family.</text>
</comment>
<dbReference type="InterPro" id="IPR004077">
    <property type="entry name" value="IL-1_rcpt_II-typ"/>
</dbReference>
<dbReference type="GO" id="GO:0004910">
    <property type="term" value="F:interleukin-1, type II, blocking receptor activity"/>
    <property type="evidence" value="ECO:0007669"/>
    <property type="project" value="InterPro"/>
</dbReference>
<keyword evidence="7 22" id="KW-0812">Transmembrane</keyword>
<evidence type="ECO:0000256" key="16">
    <source>
        <dbReference type="ARBA" id="ARBA00059777"/>
    </source>
</evidence>
<dbReference type="SMART" id="SM00409">
    <property type="entry name" value="IG"/>
    <property type="match status" value="3"/>
</dbReference>
<dbReference type="InterPro" id="IPR013783">
    <property type="entry name" value="Ig-like_fold"/>
</dbReference>
<keyword evidence="14" id="KW-0325">Glycoprotein</keyword>
<organism evidence="25 26">
    <name type="scientific">Ornithorhynchus anatinus</name>
    <name type="common">Duckbill platypus</name>
    <dbReference type="NCBI Taxonomy" id="9258"/>
    <lineage>
        <taxon>Eukaryota</taxon>
        <taxon>Metazoa</taxon>
        <taxon>Chordata</taxon>
        <taxon>Craniata</taxon>
        <taxon>Vertebrata</taxon>
        <taxon>Euteleostomi</taxon>
        <taxon>Mammalia</taxon>
        <taxon>Monotremata</taxon>
        <taxon>Ornithorhynchidae</taxon>
        <taxon>Ornithorhynchus</taxon>
    </lineage>
</organism>
<proteinExistence type="inferred from homology"/>
<dbReference type="OMA" id="LLWWTAN"/>
<dbReference type="PROSITE" id="PS50835">
    <property type="entry name" value="IG_LIKE"/>
    <property type="match status" value="2"/>
</dbReference>
<gene>
    <name evidence="25" type="primary">IL1R2</name>
</gene>
<keyword evidence="26" id="KW-1185">Reference proteome</keyword>
<comment type="function">
    <text evidence="16">Non-signaling receptor for IL1A, IL1B and IL1RN. Reduces IL1B activities. Serves as a decoy receptor by competitive binding to IL1B and preventing its binding to IL1R1. Also modulates cellular response through non-signaling association with IL1RAP after binding to IL1B. IL1R2 (membrane and secreted forms) preferentially binds IL1B and poorly IL1A and IL1RN. The secreted IL1R2 recruits secreted IL1RAP with high affinity; this complex formation may be the dominant mechanism for neutralization of IL1B by secreted/soluble receptors.</text>
</comment>
<evidence type="ECO:0000256" key="17">
    <source>
        <dbReference type="ARBA" id="ARBA00067897"/>
    </source>
</evidence>
<keyword evidence="10 22" id="KW-1133">Transmembrane helix</keyword>
<reference evidence="25" key="3">
    <citation type="submission" date="2025-09" db="UniProtKB">
        <authorList>
            <consortium name="Ensembl"/>
        </authorList>
    </citation>
    <scope>IDENTIFICATION</scope>
    <source>
        <strain evidence="25">Glennie</strain>
    </source>
</reference>
<keyword evidence="6" id="KW-0964">Secreted</keyword>
<evidence type="ECO:0000256" key="20">
    <source>
        <dbReference type="ARBA" id="ARBA00079536"/>
    </source>
</evidence>
<dbReference type="GO" id="GO:0005576">
    <property type="term" value="C:extracellular region"/>
    <property type="evidence" value="ECO:0007669"/>
    <property type="project" value="UniProtKB-SubCell"/>
</dbReference>
<dbReference type="InterPro" id="IPR036179">
    <property type="entry name" value="Ig-like_dom_sf"/>
</dbReference>
<dbReference type="CDD" id="cd05897">
    <property type="entry name" value="Ig2_IL1R2_like"/>
    <property type="match status" value="1"/>
</dbReference>
<name>F7BSZ2_ORNAN</name>
<dbReference type="FunFam" id="2.60.40.10:FF:001326">
    <property type="entry name" value="Interleukin 1 receptor type 2"/>
    <property type="match status" value="1"/>
</dbReference>
<evidence type="ECO:0000256" key="15">
    <source>
        <dbReference type="ARBA" id="ARBA00023319"/>
    </source>
</evidence>
<dbReference type="InterPro" id="IPR007110">
    <property type="entry name" value="Ig-like_dom"/>
</dbReference>
<dbReference type="InterPro" id="IPR004074">
    <property type="entry name" value="IL-1_rcpt_I/II-typ"/>
</dbReference>
<evidence type="ECO:0000256" key="4">
    <source>
        <dbReference type="ARBA" id="ARBA00009752"/>
    </source>
</evidence>
<dbReference type="FunCoup" id="F7BSZ2">
    <property type="interactions" value="744"/>
</dbReference>
<dbReference type="InterPro" id="IPR015621">
    <property type="entry name" value="IL-1_rcpt_fam"/>
</dbReference>